<dbReference type="Gene3D" id="3.40.50.1820">
    <property type="entry name" value="alpha/beta hydrolase"/>
    <property type="match status" value="1"/>
</dbReference>
<dbReference type="RefSeq" id="WP_099105594.1">
    <property type="nucleotide sequence ID" value="NZ_JAATJF010000002.1"/>
</dbReference>
<evidence type="ECO:0000256" key="1">
    <source>
        <dbReference type="ARBA" id="ARBA00022801"/>
    </source>
</evidence>
<dbReference type="OrthoDB" id="9777975at2"/>
<evidence type="ECO:0000259" key="3">
    <source>
        <dbReference type="Pfam" id="PF20434"/>
    </source>
</evidence>
<reference evidence="4 5" key="1">
    <citation type="submission" date="2017-10" db="EMBL/GenBank/DDBJ databases">
        <title>The draft genome sequence of Lewinella marina KCTC 32374.</title>
        <authorList>
            <person name="Wang K."/>
        </authorList>
    </citation>
    <scope>NUCLEOTIDE SEQUENCE [LARGE SCALE GENOMIC DNA]</scope>
    <source>
        <strain evidence="4 5">MKG-38</strain>
    </source>
</reference>
<feature type="chain" id="PRO_5013813867" evidence="2">
    <location>
        <begin position="21"/>
        <end position="266"/>
    </location>
</feature>
<dbReference type="SUPFAM" id="SSF53474">
    <property type="entry name" value="alpha/beta-Hydrolases"/>
    <property type="match status" value="1"/>
</dbReference>
<dbReference type="Pfam" id="PF20434">
    <property type="entry name" value="BD-FAE"/>
    <property type="match status" value="1"/>
</dbReference>
<evidence type="ECO:0000313" key="4">
    <source>
        <dbReference type="EMBL" id="PHK98977.1"/>
    </source>
</evidence>
<feature type="domain" description="BD-FAE-like" evidence="3">
    <location>
        <begin position="45"/>
        <end position="146"/>
    </location>
</feature>
<comment type="caution">
    <text evidence="4">The sequence shown here is derived from an EMBL/GenBank/DDBJ whole genome shotgun (WGS) entry which is preliminary data.</text>
</comment>
<dbReference type="AlphaFoldDB" id="A0A2G0CGD5"/>
<protein>
    <submittedName>
        <fullName evidence="4">Lipase</fullName>
    </submittedName>
</protein>
<dbReference type="Proteomes" id="UP000226437">
    <property type="component" value="Unassembled WGS sequence"/>
</dbReference>
<gene>
    <name evidence="4" type="ORF">CGL56_05815</name>
</gene>
<feature type="signal peptide" evidence="2">
    <location>
        <begin position="1"/>
        <end position="20"/>
    </location>
</feature>
<name>A0A2G0CGD5_9BACT</name>
<dbReference type="InterPro" id="IPR050300">
    <property type="entry name" value="GDXG_lipolytic_enzyme"/>
</dbReference>
<keyword evidence="2" id="KW-0732">Signal</keyword>
<evidence type="ECO:0000256" key="2">
    <source>
        <dbReference type="SAM" id="SignalP"/>
    </source>
</evidence>
<dbReference type="InterPro" id="IPR049492">
    <property type="entry name" value="BD-FAE-like_dom"/>
</dbReference>
<organism evidence="4 5">
    <name type="scientific">Neolewinella marina</name>
    <dbReference type="NCBI Taxonomy" id="438751"/>
    <lineage>
        <taxon>Bacteria</taxon>
        <taxon>Pseudomonadati</taxon>
        <taxon>Bacteroidota</taxon>
        <taxon>Saprospiria</taxon>
        <taxon>Saprospirales</taxon>
        <taxon>Lewinellaceae</taxon>
        <taxon>Neolewinella</taxon>
    </lineage>
</organism>
<dbReference type="InterPro" id="IPR029058">
    <property type="entry name" value="AB_hydrolase_fold"/>
</dbReference>
<dbReference type="EMBL" id="PDLO01000002">
    <property type="protein sequence ID" value="PHK98977.1"/>
    <property type="molecule type" value="Genomic_DNA"/>
</dbReference>
<dbReference type="GO" id="GO:0016787">
    <property type="term" value="F:hydrolase activity"/>
    <property type="evidence" value="ECO:0007669"/>
    <property type="project" value="UniProtKB-KW"/>
</dbReference>
<sequence length="266" mass="29634">MRTTFLGLLLALCTCGSAQSAYETLTDLNYRPDSTDAYIQERCVLDFYHPTDSSGFATVVFFHGGGLSAGAKFIPEAWLDQGIAVATANYRLHPRVKNPTYIRDAAAAVAWVMEHIEEYGGDPARIYVSGHSAGGYLTSMIGLDTTYLAVHGRHPDSLAGLIPFSGHTITHFTPRQERGLEWNDVVVDRYAPISHLRPDAPPLLIITGDRERELFGRYEENAYFWRMLKLSGHPNTWLYELQGFDHGGMARPASVLTLDFIRGRLP</sequence>
<keyword evidence="5" id="KW-1185">Reference proteome</keyword>
<evidence type="ECO:0000313" key="5">
    <source>
        <dbReference type="Proteomes" id="UP000226437"/>
    </source>
</evidence>
<keyword evidence="1" id="KW-0378">Hydrolase</keyword>
<dbReference type="PANTHER" id="PTHR48081:SF9">
    <property type="entry name" value="CARBOXYLESTERASE"/>
    <property type="match status" value="1"/>
</dbReference>
<proteinExistence type="predicted"/>
<accession>A0A2G0CGD5</accession>
<dbReference type="PANTHER" id="PTHR48081">
    <property type="entry name" value="AB HYDROLASE SUPERFAMILY PROTEIN C4A8.06C"/>
    <property type="match status" value="1"/>
</dbReference>